<dbReference type="InterPro" id="IPR032635">
    <property type="entry name" value="Anti_2"/>
</dbReference>
<feature type="chain" id="PRO_5038103447" description="Surface antigen domain-containing protein" evidence="1">
    <location>
        <begin position="33"/>
        <end position="136"/>
    </location>
</feature>
<name>A0A916IRQ5_9BURK</name>
<proteinExistence type="predicted"/>
<sequence>MLSRQARRLPTVALASALGATLMFAVTAPARAYFDNYLSGTIIGKMNNDEATSFAKSVRKALNDTADGQSIDWEFPATGKRLALAGTLTPVTSKTDQGQSCRRLKTDLKRGTAEEHWSGWFCKQKDGKWKSRQVAE</sequence>
<organism evidence="3 4">
    <name type="scientific">Cupriavidus yeoncheonensis</name>
    <dbReference type="NCBI Taxonomy" id="1462994"/>
    <lineage>
        <taxon>Bacteria</taxon>
        <taxon>Pseudomonadati</taxon>
        <taxon>Pseudomonadota</taxon>
        <taxon>Betaproteobacteria</taxon>
        <taxon>Burkholderiales</taxon>
        <taxon>Burkholderiaceae</taxon>
        <taxon>Cupriavidus</taxon>
    </lineage>
</organism>
<evidence type="ECO:0000259" key="2">
    <source>
        <dbReference type="Pfam" id="PF16998"/>
    </source>
</evidence>
<feature type="domain" description="Surface antigen" evidence="2">
    <location>
        <begin position="39"/>
        <end position="131"/>
    </location>
</feature>
<reference evidence="3" key="1">
    <citation type="submission" date="2021-03" db="EMBL/GenBank/DDBJ databases">
        <authorList>
            <person name="Peeters C."/>
        </authorList>
    </citation>
    <scope>NUCLEOTIDE SEQUENCE</scope>
    <source>
        <strain evidence="3">LMG 31506</strain>
    </source>
</reference>
<evidence type="ECO:0000313" key="4">
    <source>
        <dbReference type="Proteomes" id="UP000672934"/>
    </source>
</evidence>
<dbReference type="EMBL" id="CAJPUY010000004">
    <property type="protein sequence ID" value="CAG2134894.1"/>
    <property type="molecule type" value="Genomic_DNA"/>
</dbReference>
<comment type="caution">
    <text evidence="3">The sequence shown here is derived from an EMBL/GenBank/DDBJ whole genome shotgun (WGS) entry which is preliminary data.</text>
</comment>
<evidence type="ECO:0000256" key="1">
    <source>
        <dbReference type="SAM" id="SignalP"/>
    </source>
</evidence>
<protein>
    <recommendedName>
        <fullName evidence="2">Surface antigen domain-containing protein</fullName>
    </recommendedName>
</protein>
<dbReference type="Pfam" id="PF16998">
    <property type="entry name" value="17kDa_Anti_2"/>
    <property type="match status" value="1"/>
</dbReference>
<dbReference type="RefSeq" id="WP_211946436.1">
    <property type="nucleotide sequence ID" value="NZ_CAJPUY010000004.1"/>
</dbReference>
<feature type="signal peptide" evidence="1">
    <location>
        <begin position="1"/>
        <end position="32"/>
    </location>
</feature>
<dbReference type="AlphaFoldDB" id="A0A916IRQ5"/>
<keyword evidence="4" id="KW-1185">Reference proteome</keyword>
<accession>A0A916IRQ5</accession>
<dbReference type="Proteomes" id="UP000672934">
    <property type="component" value="Unassembled WGS sequence"/>
</dbReference>
<keyword evidence="1" id="KW-0732">Signal</keyword>
<evidence type="ECO:0000313" key="3">
    <source>
        <dbReference type="EMBL" id="CAG2134894.1"/>
    </source>
</evidence>
<gene>
    <name evidence="3" type="ORF">LMG31506_01457</name>
</gene>